<evidence type="ECO:0000313" key="2">
    <source>
        <dbReference type="EMBL" id="MRH76831.1"/>
    </source>
</evidence>
<proteinExistence type="predicted"/>
<dbReference type="EMBL" id="WJPN01000023">
    <property type="protein sequence ID" value="MRH02526.1"/>
    <property type="molecule type" value="Genomic_DNA"/>
</dbReference>
<organism evidence="1 4">
    <name type="scientific">Xanthomonas sontii</name>
    <dbReference type="NCBI Taxonomy" id="2650745"/>
    <lineage>
        <taxon>Bacteria</taxon>
        <taxon>Pseudomonadati</taxon>
        <taxon>Pseudomonadota</taxon>
        <taxon>Gammaproteobacteria</taxon>
        <taxon>Lysobacterales</taxon>
        <taxon>Lysobacteraceae</taxon>
        <taxon>Xanthomonas</taxon>
    </lineage>
</organism>
<reference evidence="2" key="2">
    <citation type="journal article" date="2020" name="Plant Dis.">
        <title>A Grain Rot of Rice in Iran Caused by a Xanthomonas Strain Closely Related to X. sacchari.</title>
        <authorList>
            <person name="Mirghasempour S.A."/>
            <person name="Huang S."/>
            <person name="Studholme D.J."/>
            <person name="Brady C.L."/>
        </authorList>
    </citation>
    <scope>NUCLEOTIDE SEQUENCE</scope>
    <source>
        <strain evidence="2">SAM114</strain>
    </source>
</reference>
<dbReference type="RefSeq" id="WP_153753282.1">
    <property type="nucleotide sequence ID" value="NZ_WJPM01000023.1"/>
</dbReference>
<dbReference type="AlphaFoldDB" id="A0A6N7QI54"/>
<dbReference type="EMBL" id="WJPM01000023">
    <property type="protein sequence ID" value="MRH76831.1"/>
    <property type="molecule type" value="Genomic_DNA"/>
</dbReference>
<accession>A0A6N7QI54</accession>
<protein>
    <submittedName>
        <fullName evidence="1">Uncharacterized protein</fullName>
    </submittedName>
</protein>
<comment type="caution">
    <text evidence="1">The sequence shown here is derived from an EMBL/GenBank/DDBJ whole genome shotgun (WGS) entry which is preliminary data.</text>
</comment>
<evidence type="ECO:0000313" key="4">
    <source>
        <dbReference type="Proteomes" id="UP000439314"/>
    </source>
</evidence>
<sequence>MQSTGERQDPIPQTIRTEHVLATSHGRITLVVESHGAAMAKALAVLCGAAIEQALRAYLPEGQYDD</sequence>
<dbReference type="Proteomes" id="UP000437931">
    <property type="component" value="Unassembled WGS sequence"/>
</dbReference>
<name>A0A6N7QI54_9XANT</name>
<gene>
    <name evidence="1" type="ORF">GIY21_19690</name>
    <name evidence="2" type="ORF">GIY22_19570</name>
</gene>
<evidence type="ECO:0000313" key="3">
    <source>
        <dbReference type="Proteomes" id="UP000437931"/>
    </source>
</evidence>
<dbReference type="Proteomes" id="UP000439314">
    <property type="component" value="Unassembled WGS sequence"/>
</dbReference>
<keyword evidence="3" id="KW-1185">Reference proteome</keyword>
<evidence type="ECO:0000313" key="1">
    <source>
        <dbReference type="EMBL" id="MRH02526.1"/>
    </source>
</evidence>
<reference evidence="3 4" key="1">
    <citation type="submission" date="2019-11" db="EMBL/GenBank/DDBJ databases">
        <title>First report of rice panicle blight caused by Xanthomonas sp. in Iran.</title>
        <authorList>
            <person name="Mirghasempour S.A."/>
            <person name="Huang S."/>
            <person name="Brady C.L."/>
            <person name="Studholme D.J."/>
        </authorList>
    </citation>
    <scope>NUCLEOTIDE SEQUENCE [LARGE SCALE GENOMIC DNA]</scope>
    <source>
        <strain evidence="1 4">ASD011</strain>
        <strain evidence="3">SAM114</strain>
    </source>
</reference>